<dbReference type="EMBL" id="JACGWL010000008">
    <property type="protein sequence ID" value="KAK4397141.1"/>
    <property type="molecule type" value="Genomic_DNA"/>
</dbReference>
<accession>A0AAE1WPP8</accession>
<reference evidence="1" key="2">
    <citation type="journal article" date="2024" name="Plant">
        <title>Genomic evolution and insights into agronomic trait innovations of Sesamum species.</title>
        <authorList>
            <person name="Miao H."/>
            <person name="Wang L."/>
            <person name="Qu L."/>
            <person name="Liu H."/>
            <person name="Sun Y."/>
            <person name="Le M."/>
            <person name="Wang Q."/>
            <person name="Wei S."/>
            <person name="Zheng Y."/>
            <person name="Lin W."/>
            <person name="Duan Y."/>
            <person name="Cao H."/>
            <person name="Xiong S."/>
            <person name="Wang X."/>
            <person name="Wei L."/>
            <person name="Li C."/>
            <person name="Ma Q."/>
            <person name="Ju M."/>
            <person name="Zhao R."/>
            <person name="Li G."/>
            <person name="Mu C."/>
            <person name="Tian Q."/>
            <person name="Mei H."/>
            <person name="Zhang T."/>
            <person name="Gao T."/>
            <person name="Zhang H."/>
        </authorList>
    </citation>
    <scope>NUCLEOTIDE SEQUENCE</scope>
    <source>
        <strain evidence="1">K16</strain>
    </source>
</reference>
<dbReference type="Proteomes" id="UP001289374">
    <property type="component" value="Unassembled WGS sequence"/>
</dbReference>
<evidence type="ECO:0000313" key="2">
    <source>
        <dbReference type="Proteomes" id="UP001289374"/>
    </source>
</evidence>
<reference evidence="1" key="1">
    <citation type="submission" date="2020-06" db="EMBL/GenBank/DDBJ databases">
        <authorList>
            <person name="Li T."/>
            <person name="Hu X."/>
            <person name="Zhang T."/>
            <person name="Song X."/>
            <person name="Zhang H."/>
            <person name="Dai N."/>
            <person name="Sheng W."/>
            <person name="Hou X."/>
            <person name="Wei L."/>
        </authorList>
    </citation>
    <scope>NUCLEOTIDE SEQUENCE</scope>
    <source>
        <strain evidence="1">K16</strain>
        <tissue evidence="1">Leaf</tissue>
    </source>
</reference>
<gene>
    <name evidence="1" type="ORF">Sango_1550700</name>
</gene>
<evidence type="ECO:0000313" key="1">
    <source>
        <dbReference type="EMBL" id="KAK4397141.1"/>
    </source>
</evidence>
<dbReference type="PANTHER" id="PTHR11697:SF230">
    <property type="entry name" value="ZINC FINGER, MYM DOMAIN CONTAINING 1"/>
    <property type="match status" value="1"/>
</dbReference>
<dbReference type="AlphaFoldDB" id="A0AAE1WPP8"/>
<dbReference type="InterPro" id="IPR055298">
    <property type="entry name" value="AtLOH3-like"/>
</dbReference>
<name>A0AAE1WPP8_9LAMI</name>
<dbReference type="PANTHER" id="PTHR11697">
    <property type="entry name" value="GENERAL TRANSCRIPTION FACTOR 2-RELATED ZINC FINGER PROTEIN"/>
    <property type="match status" value="1"/>
</dbReference>
<protein>
    <submittedName>
        <fullName evidence="1">Uncharacterized protein</fullName>
    </submittedName>
</protein>
<comment type="caution">
    <text evidence="1">The sequence shown here is derived from an EMBL/GenBank/DDBJ whole genome shotgun (WGS) entry which is preliminary data.</text>
</comment>
<proteinExistence type="predicted"/>
<keyword evidence="2" id="KW-1185">Reference proteome</keyword>
<organism evidence="1 2">
    <name type="scientific">Sesamum angolense</name>
    <dbReference type="NCBI Taxonomy" id="2727404"/>
    <lineage>
        <taxon>Eukaryota</taxon>
        <taxon>Viridiplantae</taxon>
        <taxon>Streptophyta</taxon>
        <taxon>Embryophyta</taxon>
        <taxon>Tracheophyta</taxon>
        <taxon>Spermatophyta</taxon>
        <taxon>Magnoliopsida</taxon>
        <taxon>eudicotyledons</taxon>
        <taxon>Gunneridae</taxon>
        <taxon>Pentapetalae</taxon>
        <taxon>asterids</taxon>
        <taxon>lamiids</taxon>
        <taxon>Lamiales</taxon>
        <taxon>Pedaliaceae</taxon>
        <taxon>Sesamum</taxon>
    </lineage>
</organism>
<sequence length="123" mass="14210">MGFSVRDIAICVDDGNIVEQRRTELGLIEEMKSFEFVFILHLMIRVSQMTNELSNALHQKDQNIVNAMGLIVTVKDRLQHLRDNGWNAFLKEVETFCGKKSILVSRMEDTMPIRGRSRREGKD</sequence>